<dbReference type="InterPro" id="IPR002625">
    <property type="entry name" value="Smr_dom"/>
</dbReference>
<evidence type="ECO:0000259" key="3">
    <source>
        <dbReference type="PROSITE" id="PS50828"/>
    </source>
</evidence>
<dbReference type="EMBL" id="CAXITT010000472">
    <property type="protein sequence ID" value="CAL1542141.1"/>
    <property type="molecule type" value="Genomic_DNA"/>
</dbReference>
<evidence type="ECO:0000256" key="1">
    <source>
        <dbReference type="SAM" id="MobiDB-lite"/>
    </source>
</evidence>
<keyword evidence="2" id="KW-1133">Transmembrane helix</keyword>
<evidence type="ECO:0000313" key="4">
    <source>
        <dbReference type="EMBL" id="CAL1542141.1"/>
    </source>
</evidence>
<dbReference type="SUPFAM" id="SSF160443">
    <property type="entry name" value="SMR domain-like"/>
    <property type="match status" value="1"/>
</dbReference>
<protein>
    <recommendedName>
        <fullName evidence="3">Smr domain-containing protein</fullName>
    </recommendedName>
</protein>
<feature type="compositionally biased region" description="Polar residues" evidence="1">
    <location>
        <begin position="260"/>
        <end position="280"/>
    </location>
</feature>
<dbReference type="InterPro" id="IPR036063">
    <property type="entry name" value="Smr_dom_sf"/>
</dbReference>
<feature type="domain" description="Smr" evidence="3">
    <location>
        <begin position="348"/>
        <end position="419"/>
    </location>
</feature>
<name>A0AAV2I8L3_LYMST</name>
<feature type="region of interest" description="Disordered" evidence="1">
    <location>
        <begin position="104"/>
        <end position="130"/>
    </location>
</feature>
<evidence type="ECO:0000256" key="2">
    <source>
        <dbReference type="SAM" id="Phobius"/>
    </source>
</evidence>
<dbReference type="Proteomes" id="UP001497497">
    <property type="component" value="Unassembled WGS sequence"/>
</dbReference>
<proteinExistence type="predicted"/>
<keyword evidence="2" id="KW-0472">Membrane</keyword>
<sequence>MDHFAIGVIFSMCLLVVCLFLRYYKGASSPYKVHADNAVKRSPQRLEEYTDHNPSPSEASTSTRTPRRLRVYDTTSIDDRVTGPMAVSTSTFIEAGMTSSTIVSGASQTDTAESRSGHAVRSLSVNTGPSGSSHLIVGIPANPAVIRPVRSVEHSPTEPPAPRVTTSCGVSSITIVDPGMTGISRPTSASVGAANNITFVEPSLPRVVLVPTSHIQKPSTRHTAEATTSHIATTSTIRTADGANSRTAGASTSRTAGAPTNDTTLGTTARSTERPTTNLQGAPRRTYVLPETMGVEVILTHSQRSPVTRPCSSRPSIRTLPPPLPPRRPRTKLFERHVEDSEPEEKKLDLRGLFLREAMTTFYHFFDAMENMYSSNGYNEEDRYIYVVTGYGKLTGRKPVIKPAVQQFLDQNDIRTCDD</sequence>
<keyword evidence="2" id="KW-0812">Transmembrane</keyword>
<keyword evidence="5" id="KW-1185">Reference proteome</keyword>
<dbReference type="AlphaFoldDB" id="A0AAV2I8L3"/>
<accession>A0AAV2I8L3</accession>
<reference evidence="4 5" key="1">
    <citation type="submission" date="2024-04" db="EMBL/GenBank/DDBJ databases">
        <authorList>
            <consortium name="Genoscope - CEA"/>
            <person name="William W."/>
        </authorList>
    </citation>
    <scope>NUCLEOTIDE SEQUENCE [LARGE SCALE GENOMIC DNA]</scope>
</reference>
<dbReference type="Gene3D" id="3.30.1370.110">
    <property type="match status" value="1"/>
</dbReference>
<dbReference type="PROSITE" id="PS50828">
    <property type="entry name" value="SMR"/>
    <property type="match status" value="1"/>
</dbReference>
<evidence type="ECO:0000313" key="5">
    <source>
        <dbReference type="Proteomes" id="UP001497497"/>
    </source>
</evidence>
<feature type="region of interest" description="Disordered" evidence="1">
    <location>
        <begin position="215"/>
        <end position="280"/>
    </location>
</feature>
<organism evidence="4 5">
    <name type="scientific">Lymnaea stagnalis</name>
    <name type="common">Great pond snail</name>
    <name type="synonym">Helix stagnalis</name>
    <dbReference type="NCBI Taxonomy" id="6523"/>
    <lineage>
        <taxon>Eukaryota</taxon>
        <taxon>Metazoa</taxon>
        <taxon>Spiralia</taxon>
        <taxon>Lophotrochozoa</taxon>
        <taxon>Mollusca</taxon>
        <taxon>Gastropoda</taxon>
        <taxon>Heterobranchia</taxon>
        <taxon>Euthyneura</taxon>
        <taxon>Panpulmonata</taxon>
        <taxon>Hygrophila</taxon>
        <taxon>Lymnaeoidea</taxon>
        <taxon>Lymnaeidae</taxon>
        <taxon>Lymnaea</taxon>
    </lineage>
</organism>
<comment type="caution">
    <text evidence="4">The sequence shown here is derived from an EMBL/GenBank/DDBJ whole genome shotgun (WGS) entry which is preliminary data.</text>
</comment>
<feature type="compositionally biased region" description="Polar residues" evidence="1">
    <location>
        <begin position="52"/>
        <end position="64"/>
    </location>
</feature>
<feature type="region of interest" description="Disordered" evidence="1">
    <location>
        <begin position="47"/>
        <end position="68"/>
    </location>
</feature>
<gene>
    <name evidence="4" type="ORF">GSLYS_00015747001</name>
</gene>
<feature type="compositionally biased region" description="Low complexity" evidence="1">
    <location>
        <begin position="225"/>
        <end position="258"/>
    </location>
</feature>
<feature type="region of interest" description="Disordered" evidence="1">
    <location>
        <begin position="302"/>
        <end position="329"/>
    </location>
</feature>
<feature type="transmembrane region" description="Helical" evidence="2">
    <location>
        <begin position="6"/>
        <end position="24"/>
    </location>
</feature>